<evidence type="ECO:0000259" key="4">
    <source>
        <dbReference type="PROSITE" id="PS01124"/>
    </source>
</evidence>
<dbReference type="AlphaFoldDB" id="A0A7X5R4R2"/>
<feature type="domain" description="HTH araC/xylS-type" evidence="4">
    <location>
        <begin position="134"/>
        <end position="231"/>
    </location>
</feature>
<dbReference type="PROSITE" id="PS01124">
    <property type="entry name" value="HTH_ARAC_FAMILY_2"/>
    <property type="match status" value="1"/>
</dbReference>
<comment type="caution">
    <text evidence="5">The sequence shown here is derived from an EMBL/GenBank/DDBJ whole genome shotgun (WGS) entry which is preliminary data.</text>
</comment>
<evidence type="ECO:0000256" key="1">
    <source>
        <dbReference type="ARBA" id="ARBA00023015"/>
    </source>
</evidence>
<dbReference type="GO" id="GO:0003700">
    <property type="term" value="F:DNA-binding transcription factor activity"/>
    <property type="evidence" value="ECO:0007669"/>
    <property type="project" value="InterPro"/>
</dbReference>
<keyword evidence="2 5" id="KW-0238">DNA-binding</keyword>
<dbReference type="PANTHER" id="PTHR46796">
    <property type="entry name" value="HTH-TYPE TRANSCRIPTIONAL ACTIVATOR RHAS-RELATED"/>
    <property type="match status" value="1"/>
</dbReference>
<dbReference type="Gene3D" id="1.10.10.60">
    <property type="entry name" value="Homeodomain-like"/>
    <property type="match status" value="1"/>
</dbReference>
<evidence type="ECO:0000313" key="5">
    <source>
        <dbReference type="EMBL" id="NIH55352.1"/>
    </source>
</evidence>
<sequence length="234" mass="24920">MYSERQSSLSGATLWAVSGGGHSTVVPDGCIDIIWMQGELLAIGPMTRPITTPALSAPAVGLRFGPGIAPQLLRIGAGELTDTRVPLDNILPSPVVLESTDRLNGSSLVGATGTELETLVHTAQGSLRRTPTRRDESAHMLELVAQGMPVRSIAAELHLSERQLHRRSIDAFGYGLRTLGRILRFNTAARMLSAGNTVASVATAAGYADQPHFTREYFEFAGTTPGKYRSLPGS</sequence>
<accession>A0A7X5R4R2</accession>
<dbReference type="PANTHER" id="PTHR46796:SF15">
    <property type="entry name" value="BLL1074 PROTEIN"/>
    <property type="match status" value="1"/>
</dbReference>
<dbReference type="Pfam" id="PF20240">
    <property type="entry name" value="DUF6597"/>
    <property type="match status" value="1"/>
</dbReference>
<evidence type="ECO:0000256" key="2">
    <source>
        <dbReference type="ARBA" id="ARBA00023125"/>
    </source>
</evidence>
<evidence type="ECO:0000313" key="6">
    <source>
        <dbReference type="Proteomes" id="UP000541033"/>
    </source>
</evidence>
<dbReference type="InterPro" id="IPR050204">
    <property type="entry name" value="AraC_XylS_family_regulators"/>
</dbReference>
<organism evidence="5 6">
    <name type="scientific">Lysinibacter cavernae</name>
    <dbReference type="NCBI Taxonomy" id="1640652"/>
    <lineage>
        <taxon>Bacteria</taxon>
        <taxon>Bacillati</taxon>
        <taxon>Actinomycetota</taxon>
        <taxon>Actinomycetes</taxon>
        <taxon>Micrococcales</taxon>
        <taxon>Microbacteriaceae</taxon>
        <taxon>Lysinibacter</taxon>
    </lineage>
</organism>
<name>A0A7X5R4R2_9MICO</name>
<dbReference type="SMART" id="SM00342">
    <property type="entry name" value="HTH_ARAC"/>
    <property type="match status" value="1"/>
</dbReference>
<dbReference type="InterPro" id="IPR046532">
    <property type="entry name" value="DUF6597"/>
</dbReference>
<dbReference type="SUPFAM" id="SSF46689">
    <property type="entry name" value="Homeodomain-like"/>
    <property type="match status" value="1"/>
</dbReference>
<dbReference type="RefSeq" id="WP_167152474.1">
    <property type="nucleotide sequence ID" value="NZ_JAAMOX010000004.1"/>
</dbReference>
<keyword evidence="1" id="KW-0805">Transcription regulation</keyword>
<gene>
    <name evidence="5" type="ORF">FHX76_003273</name>
</gene>
<dbReference type="Proteomes" id="UP000541033">
    <property type="component" value="Unassembled WGS sequence"/>
</dbReference>
<dbReference type="InterPro" id="IPR018060">
    <property type="entry name" value="HTH_AraC"/>
</dbReference>
<dbReference type="InterPro" id="IPR009057">
    <property type="entry name" value="Homeodomain-like_sf"/>
</dbReference>
<dbReference type="Pfam" id="PF12833">
    <property type="entry name" value="HTH_18"/>
    <property type="match status" value="1"/>
</dbReference>
<proteinExistence type="predicted"/>
<keyword evidence="3" id="KW-0804">Transcription</keyword>
<keyword evidence="6" id="KW-1185">Reference proteome</keyword>
<reference evidence="5 6" key="1">
    <citation type="submission" date="2020-02" db="EMBL/GenBank/DDBJ databases">
        <title>Sequencing the genomes of 1000 actinobacteria strains.</title>
        <authorList>
            <person name="Klenk H.-P."/>
        </authorList>
    </citation>
    <scope>NUCLEOTIDE SEQUENCE [LARGE SCALE GENOMIC DNA]</scope>
    <source>
        <strain evidence="5 6">DSM 27960</strain>
    </source>
</reference>
<evidence type="ECO:0000256" key="3">
    <source>
        <dbReference type="ARBA" id="ARBA00023163"/>
    </source>
</evidence>
<protein>
    <submittedName>
        <fullName evidence="5">AraC-like DNA-binding protein</fullName>
    </submittedName>
</protein>
<dbReference type="GO" id="GO:0043565">
    <property type="term" value="F:sequence-specific DNA binding"/>
    <property type="evidence" value="ECO:0007669"/>
    <property type="project" value="InterPro"/>
</dbReference>
<dbReference type="EMBL" id="JAAMOX010000004">
    <property type="protein sequence ID" value="NIH55352.1"/>
    <property type="molecule type" value="Genomic_DNA"/>
</dbReference>